<dbReference type="EMBL" id="JADBJN010000003">
    <property type="protein sequence ID" value="KAG5673856.1"/>
    <property type="molecule type" value="Genomic_DNA"/>
</dbReference>
<sequence>MKTKIIFGSILLTIYFTSLSSFSLYSMTQQLIDQSICTNITFGLLPYEDDCNYFIICQNESPRVERCPDQSIFDSSVSSCVRGDPQTCEIFTTTTESTTSISIDVTTQFPTECPMVDDISNPVFLPDHEDCSKYYLCFNATKYERNCADGLFWDVIHDRCDFPENVDCSLQRTTGLTTTTERQFICDEWLTCPITVQFVYLPHMTNCARYFFCNLGVRHLRTCSYGEIFDVATLQCAHPQTALCARYTQCTK</sequence>
<keyword evidence="4" id="KW-1015">Disulfide bond</keyword>
<dbReference type="PANTHER" id="PTHR23301:SF0">
    <property type="entry name" value="CHITIN-BINDING TYPE-2 DOMAIN-CONTAINING PROTEIN-RELATED"/>
    <property type="match status" value="1"/>
</dbReference>
<keyword evidence="8" id="KW-1185">Reference proteome</keyword>
<evidence type="ECO:0000259" key="6">
    <source>
        <dbReference type="PROSITE" id="PS50940"/>
    </source>
</evidence>
<protein>
    <recommendedName>
        <fullName evidence="6">Chitin-binding type-2 domain-containing protein</fullName>
    </recommendedName>
</protein>
<dbReference type="Gene3D" id="2.170.140.10">
    <property type="entry name" value="Chitin binding domain"/>
    <property type="match status" value="3"/>
</dbReference>
<keyword evidence="2" id="KW-0732">Signal</keyword>
<proteinExistence type="predicted"/>
<dbReference type="InterPro" id="IPR036508">
    <property type="entry name" value="Chitin-bd_dom_sf"/>
</dbReference>
<evidence type="ECO:0000313" key="8">
    <source>
        <dbReference type="Proteomes" id="UP001107558"/>
    </source>
</evidence>
<evidence type="ECO:0000256" key="5">
    <source>
        <dbReference type="ARBA" id="ARBA00023180"/>
    </source>
</evidence>
<dbReference type="GO" id="GO:0008061">
    <property type="term" value="F:chitin binding"/>
    <property type="evidence" value="ECO:0007669"/>
    <property type="project" value="UniProtKB-KW"/>
</dbReference>
<keyword evidence="3" id="KW-0677">Repeat</keyword>
<dbReference type="AlphaFoldDB" id="A0A9J6BVX1"/>
<name>A0A9J6BVX1_POLVA</name>
<dbReference type="PROSITE" id="PS50940">
    <property type="entry name" value="CHIT_BIND_II"/>
    <property type="match status" value="3"/>
</dbReference>
<dbReference type="Proteomes" id="UP001107558">
    <property type="component" value="Chromosome 3"/>
</dbReference>
<dbReference type="SMART" id="SM00494">
    <property type="entry name" value="ChtBD2"/>
    <property type="match status" value="3"/>
</dbReference>
<keyword evidence="5" id="KW-0325">Glycoprotein</keyword>
<accession>A0A9J6BVX1</accession>
<dbReference type="InterPro" id="IPR051940">
    <property type="entry name" value="Chitin_bind-dev_reg"/>
</dbReference>
<evidence type="ECO:0000313" key="7">
    <source>
        <dbReference type="EMBL" id="KAG5673856.1"/>
    </source>
</evidence>
<evidence type="ECO:0000256" key="4">
    <source>
        <dbReference type="ARBA" id="ARBA00023157"/>
    </source>
</evidence>
<reference evidence="7" key="1">
    <citation type="submission" date="2021-03" db="EMBL/GenBank/DDBJ databases">
        <title>Chromosome level genome of the anhydrobiotic midge Polypedilum vanderplanki.</title>
        <authorList>
            <person name="Yoshida Y."/>
            <person name="Kikawada T."/>
            <person name="Gusev O."/>
        </authorList>
    </citation>
    <scope>NUCLEOTIDE SEQUENCE</scope>
    <source>
        <strain evidence="7">NIAS01</strain>
        <tissue evidence="7">Whole body or cell culture</tissue>
    </source>
</reference>
<feature type="domain" description="Chitin-binding type-2" evidence="6">
    <location>
        <begin position="110"/>
        <end position="170"/>
    </location>
</feature>
<comment type="caution">
    <text evidence="7">The sequence shown here is derived from an EMBL/GenBank/DDBJ whole genome shotgun (WGS) entry which is preliminary data.</text>
</comment>
<dbReference type="GO" id="GO:0005576">
    <property type="term" value="C:extracellular region"/>
    <property type="evidence" value="ECO:0007669"/>
    <property type="project" value="InterPro"/>
</dbReference>
<feature type="domain" description="Chitin-binding type-2" evidence="6">
    <location>
        <begin position="189"/>
        <end position="246"/>
    </location>
</feature>
<dbReference type="PANTHER" id="PTHR23301">
    <property type="entry name" value="CHITIN BINDING PERITROPHIN-A"/>
    <property type="match status" value="1"/>
</dbReference>
<dbReference type="InterPro" id="IPR002557">
    <property type="entry name" value="Chitin-bd_dom"/>
</dbReference>
<gene>
    <name evidence="7" type="ORF">PVAND_003867</name>
</gene>
<feature type="domain" description="Chitin-binding type-2" evidence="6">
    <location>
        <begin position="34"/>
        <end position="90"/>
    </location>
</feature>
<evidence type="ECO:0000256" key="2">
    <source>
        <dbReference type="ARBA" id="ARBA00022729"/>
    </source>
</evidence>
<keyword evidence="1" id="KW-0147">Chitin-binding</keyword>
<dbReference type="SUPFAM" id="SSF57625">
    <property type="entry name" value="Invertebrate chitin-binding proteins"/>
    <property type="match status" value="3"/>
</dbReference>
<evidence type="ECO:0000256" key="3">
    <source>
        <dbReference type="ARBA" id="ARBA00022737"/>
    </source>
</evidence>
<evidence type="ECO:0000256" key="1">
    <source>
        <dbReference type="ARBA" id="ARBA00022669"/>
    </source>
</evidence>
<organism evidence="7 8">
    <name type="scientific">Polypedilum vanderplanki</name>
    <name type="common">Sleeping chironomid midge</name>
    <dbReference type="NCBI Taxonomy" id="319348"/>
    <lineage>
        <taxon>Eukaryota</taxon>
        <taxon>Metazoa</taxon>
        <taxon>Ecdysozoa</taxon>
        <taxon>Arthropoda</taxon>
        <taxon>Hexapoda</taxon>
        <taxon>Insecta</taxon>
        <taxon>Pterygota</taxon>
        <taxon>Neoptera</taxon>
        <taxon>Endopterygota</taxon>
        <taxon>Diptera</taxon>
        <taxon>Nematocera</taxon>
        <taxon>Chironomoidea</taxon>
        <taxon>Chironomidae</taxon>
        <taxon>Chironominae</taxon>
        <taxon>Polypedilum</taxon>
        <taxon>Polypedilum</taxon>
    </lineage>
</organism>
<dbReference type="Pfam" id="PF01607">
    <property type="entry name" value="CBM_14"/>
    <property type="match status" value="3"/>
</dbReference>
<dbReference type="OrthoDB" id="6020543at2759"/>